<sequence>MRKTTLIPFKGVYKKHPFIKGHYELDNPKEFQFNFLVISRSKADYLRNIGANAVINCFNGKTKILHSGLIECYNNWYFGDTIYKSTNKTFIVLRHLPERKELILYLFQSFYPKRPFEFARKFIYRILLKEKAT</sequence>
<reference evidence="1" key="1">
    <citation type="submission" date="2022-09" db="EMBL/GenBank/DDBJ databases">
        <authorList>
            <person name="Yuan C."/>
            <person name="Ke Z."/>
        </authorList>
    </citation>
    <scope>NUCLEOTIDE SEQUENCE</scope>
    <source>
        <strain evidence="1">LB-8</strain>
    </source>
</reference>
<dbReference type="AlphaFoldDB" id="A0A9X2XPC5"/>
<comment type="caution">
    <text evidence="1">The sequence shown here is derived from an EMBL/GenBank/DDBJ whole genome shotgun (WGS) entry which is preliminary data.</text>
</comment>
<organism evidence="1 2">
    <name type="scientific">Paraflavisolibacter caeni</name>
    <dbReference type="NCBI Taxonomy" id="2982496"/>
    <lineage>
        <taxon>Bacteria</taxon>
        <taxon>Pseudomonadati</taxon>
        <taxon>Bacteroidota</taxon>
        <taxon>Chitinophagia</taxon>
        <taxon>Chitinophagales</taxon>
        <taxon>Chitinophagaceae</taxon>
        <taxon>Paraflavisolibacter</taxon>
    </lineage>
</organism>
<evidence type="ECO:0000313" key="1">
    <source>
        <dbReference type="EMBL" id="MCU7550963.1"/>
    </source>
</evidence>
<evidence type="ECO:0000313" key="2">
    <source>
        <dbReference type="Proteomes" id="UP001155483"/>
    </source>
</evidence>
<dbReference type="RefSeq" id="WP_279298402.1">
    <property type="nucleotide sequence ID" value="NZ_JAOTIF010000016.1"/>
</dbReference>
<dbReference type="Proteomes" id="UP001155483">
    <property type="component" value="Unassembled WGS sequence"/>
</dbReference>
<reference evidence="1" key="2">
    <citation type="submission" date="2023-04" db="EMBL/GenBank/DDBJ databases">
        <title>Paracnuella aquatica gen. nov., sp. nov., a member of the family Chitinophagaceae isolated from a hot spring.</title>
        <authorList>
            <person name="Wang C."/>
        </authorList>
    </citation>
    <scope>NUCLEOTIDE SEQUENCE</scope>
    <source>
        <strain evidence="1">LB-8</strain>
    </source>
</reference>
<dbReference type="EMBL" id="JAOTIF010000016">
    <property type="protein sequence ID" value="MCU7550963.1"/>
    <property type="molecule type" value="Genomic_DNA"/>
</dbReference>
<protein>
    <submittedName>
        <fullName evidence="1">Uncharacterized protein</fullName>
    </submittedName>
</protein>
<name>A0A9X2XPC5_9BACT</name>
<accession>A0A9X2XPC5</accession>
<keyword evidence="2" id="KW-1185">Reference proteome</keyword>
<gene>
    <name evidence="1" type="ORF">OCK74_17725</name>
</gene>
<proteinExistence type="predicted"/>